<keyword evidence="3" id="KW-1185">Reference proteome</keyword>
<dbReference type="GO" id="GO:1901135">
    <property type="term" value="P:carbohydrate derivative metabolic process"/>
    <property type="evidence" value="ECO:0007669"/>
    <property type="project" value="UniProtKB-ARBA"/>
</dbReference>
<dbReference type="CDD" id="cd03801">
    <property type="entry name" value="GT4_PimA-like"/>
    <property type="match status" value="1"/>
</dbReference>
<dbReference type="InterPro" id="IPR001296">
    <property type="entry name" value="Glyco_trans_1"/>
</dbReference>
<dbReference type="EMBL" id="ASHL01000006">
    <property type="protein sequence ID" value="EPD12832.1"/>
    <property type="molecule type" value="Genomic_DNA"/>
</dbReference>
<dbReference type="PANTHER" id="PTHR12526">
    <property type="entry name" value="GLYCOSYLTRANSFERASE"/>
    <property type="match status" value="1"/>
</dbReference>
<accession>A0AB33Z1L3</accession>
<protein>
    <submittedName>
        <fullName evidence="2">UDP-glucose:LPS alpha 1,3-glucosyltransferase WaaG</fullName>
    </submittedName>
</protein>
<reference evidence="2 3" key="1">
    <citation type="journal article" date="2013" name="Genome Announc.">
        <title>Genome Sequence of the Pyrene- and Fluoranthene-Degrading Bacterium Cycloclasticus sp. Strain PY97M.</title>
        <authorList>
            <person name="Cui Z."/>
            <person name="Xu G."/>
            <person name="Li Q."/>
            <person name="Gao W."/>
            <person name="Zheng L."/>
        </authorList>
    </citation>
    <scope>NUCLEOTIDE SEQUENCE [LARGE SCALE GENOMIC DNA]</scope>
    <source>
        <strain evidence="2 3">PY97M</strain>
    </source>
</reference>
<evidence type="ECO:0000313" key="3">
    <source>
        <dbReference type="Proteomes" id="UP000015462"/>
    </source>
</evidence>
<comment type="caution">
    <text evidence="2">The sequence shown here is derived from an EMBL/GenBank/DDBJ whole genome shotgun (WGS) entry which is preliminary data.</text>
</comment>
<gene>
    <name evidence="2" type="ORF">L196_08181</name>
</gene>
<dbReference type="GO" id="GO:0016757">
    <property type="term" value="F:glycosyltransferase activity"/>
    <property type="evidence" value="ECO:0007669"/>
    <property type="project" value="InterPro"/>
</dbReference>
<dbReference type="RefSeq" id="WP_016390603.1">
    <property type="nucleotide sequence ID" value="NZ_KE646808.1"/>
</dbReference>
<organism evidence="2 3">
    <name type="scientific">Cycloclasticus pugetii</name>
    <dbReference type="NCBI Taxonomy" id="34068"/>
    <lineage>
        <taxon>Bacteria</taxon>
        <taxon>Pseudomonadati</taxon>
        <taxon>Pseudomonadota</taxon>
        <taxon>Gammaproteobacteria</taxon>
        <taxon>Thiotrichales</taxon>
        <taxon>Piscirickettsiaceae</taxon>
        <taxon>Cycloclasticus</taxon>
    </lineage>
</organism>
<dbReference type="Gene3D" id="3.40.50.2000">
    <property type="entry name" value="Glycogen Phosphorylase B"/>
    <property type="match status" value="2"/>
</dbReference>
<proteinExistence type="predicted"/>
<sequence>MRLAFALYKYFPYGGLARDFMRIADICLEKGYQVDVYVMEWQGDQKAGYNVSVLRSSGWSNHAKVADFHQQLRSRLEQQSYEAVIGFNKIPGVDVYYAADPCYIDRFSARSFFNKLNPRYRFYAGVEKAVFKAPSRTVCLMISDVQMALFKKHYQTAAERLVMLPPGIDINRRRPLDALRKRAAFRQQLGMLEQDLMVLMVGTGFKTKGVDRAIKAIAALPEGLKSKTSLMVVGEDDLSSYERLARENKVSERVHLMGGRSDVPDFLLAADLLLHPARKENTGTVILEAMVAGLPMLVTDVCGYAKYVTQSKAGAVMSSPFNQQLLNEQLVRMLTDGKTNERRDHALAFANKEDLYSMPEKAVEAIETVINRKRNET</sequence>
<evidence type="ECO:0000313" key="2">
    <source>
        <dbReference type="EMBL" id="EPD12832.1"/>
    </source>
</evidence>
<evidence type="ECO:0000259" key="1">
    <source>
        <dbReference type="Pfam" id="PF00534"/>
    </source>
</evidence>
<dbReference type="AlphaFoldDB" id="A0AB33Z1L3"/>
<dbReference type="Pfam" id="PF00534">
    <property type="entry name" value="Glycos_transf_1"/>
    <property type="match status" value="1"/>
</dbReference>
<dbReference type="PANTHER" id="PTHR12526:SF641">
    <property type="entry name" value="LIPOPOLYSACCHARIDE CORE BIOSYNTHESIS PROTEIN RFAG"/>
    <property type="match status" value="1"/>
</dbReference>
<name>A0AB33Z1L3_9GAMM</name>
<dbReference type="Proteomes" id="UP000015462">
    <property type="component" value="Unassembled WGS sequence"/>
</dbReference>
<feature type="domain" description="Glycosyl transferase family 1" evidence="1">
    <location>
        <begin position="183"/>
        <end position="342"/>
    </location>
</feature>
<dbReference type="SUPFAM" id="SSF53756">
    <property type="entry name" value="UDP-Glycosyltransferase/glycogen phosphorylase"/>
    <property type="match status" value="1"/>
</dbReference>